<evidence type="ECO:0000256" key="6">
    <source>
        <dbReference type="RuleBase" id="RU000680"/>
    </source>
</evidence>
<comment type="similarity">
    <text evidence="2 6">Belongs to the caveolin family.</text>
</comment>
<evidence type="ECO:0000256" key="8">
    <source>
        <dbReference type="SAM" id="Phobius"/>
    </source>
</evidence>
<evidence type="ECO:0000313" key="9">
    <source>
        <dbReference type="EMBL" id="GBP38094.1"/>
    </source>
</evidence>
<proteinExistence type="inferred from homology"/>
<keyword evidence="3 6" id="KW-1003">Cell membrane</keyword>
<dbReference type="EMBL" id="BGZK01000344">
    <property type="protein sequence ID" value="GBP38094.1"/>
    <property type="molecule type" value="Genomic_DNA"/>
</dbReference>
<keyword evidence="4 6" id="KW-0333">Golgi apparatus</keyword>
<dbReference type="GO" id="GO:0070836">
    <property type="term" value="P:caveola assembly"/>
    <property type="evidence" value="ECO:0007669"/>
    <property type="project" value="InterPro"/>
</dbReference>
<dbReference type="PANTHER" id="PTHR10844">
    <property type="entry name" value="CAVEOLIN"/>
    <property type="match status" value="1"/>
</dbReference>
<evidence type="ECO:0000256" key="5">
    <source>
        <dbReference type="ARBA" id="ARBA00023136"/>
    </source>
</evidence>
<evidence type="ECO:0000256" key="3">
    <source>
        <dbReference type="ARBA" id="ARBA00022475"/>
    </source>
</evidence>
<keyword evidence="5 6" id="KW-0472">Membrane</keyword>
<dbReference type="OrthoDB" id="5917823at2759"/>
<evidence type="ECO:0000256" key="4">
    <source>
        <dbReference type="ARBA" id="ARBA00023034"/>
    </source>
</evidence>
<keyword evidence="8" id="KW-1133">Transmembrane helix</keyword>
<protein>
    <recommendedName>
        <fullName evidence="6">Caveolin</fullName>
    </recommendedName>
</protein>
<dbReference type="InterPro" id="IPR001612">
    <property type="entry name" value="Caveolin"/>
</dbReference>
<dbReference type="PANTHER" id="PTHR10844:SF19">
    <property type="entry name" value="CAVEOLIN-2"/>
    <property type="match status" value="1"/>
</dbReference>
<dbReference type="Pfam" id="PF01146">
    <property type="entry name" value="Caveolin"/>
    <property type="match status" value="1"/>
</dbReference>
<accession>A0A4C1VJJ8</accession>
<dbReference type="GO" id="GO:0000139">
    <property type="term" value="C:Golgi membrane"/>
    <property type="evidence" value="ECO:0007669"/>
    <property type="project" value="UniProtKB-SubCell"/>
</dbReference>
<dbReference type="GO" id="GO:0060090">
    <property type="term" value="F:molecular adaptor activity"/>
    <property type="evidence" value="ECO:0007669"/>
    <property type="project" value="TreeGrafter"/>
</dbReference>
<keyword evidence="8" id="KW-0812">Transmembrane</keyword>
<feature type="region of interest" description="Disordered" evidence="7">
    <location>
        <begin position="1"/>
        <end position="22"/>
    </location>
</feature>
<dbReference type="AlphaFoldDB" id="A0A4C1VJJ8"/>
<comment type="caution">
    <text evidence="9">The sequence shown here is derived from an EMBL/GenBank/DDBJ whole genome shotgun (WGS) entry which is preliminary data.</text>
</comment>
<keyword evidence="10" id="KW-1185">Reference proteome</keyword>
<name>A0A4C1VJJ8_EUMVA</name>
<dbReference type="STRING" id="151549.A0A4C1VJJ8"/>
<feature type="transmembrane region" description="Helical" evidence="8">
    <location>
        <begin position="139"/>
        <end position="163"/>
    </location>
</feature>
<organism evidence="9 10">
    <name type="scientific">Eumeta variegata</name>
    <name type="common">Bagworm moth</name>
    <name type="synonym">Eumeta japonica</name>
    <dbReference type="NCBI Taxonomy" id="151549"/>
    <lineage>
        <taxon>Eukaryota</taxon>
        <taxon>Metazoa</taxon>
        <taxon>Ecdysozoa</taxon>
        <taxon>Arthropoda</taxon>
        <taxon>Hexapoda</taxon>
        <taxon>Insecta</taxon>
        <taxon>Pterygota</taxon>
        <taxon>Neoptera</taxon>
        <taxon>Endopterygota</taxon>
        <taxon>Lepidoptera</taxon>
        <taxon>Glossata</taxon>
        <taxon>Ditrysia</taxon>
        <taxon>Tineoidea</taxon>
        <taxon>Psychidae</taxon>
        <taxon>Oiketicinae</taxon>
        <taxon>Eumeta</taxon>
    </lineage>
</organism>
<dbReference type="Proteomes" id="UP000299102">
    <property type="component" value="Unassembled WGS sequence"/>
</dbReference>
<gene>
    <name evidence="9" type="primary">CAV2</name>
    <name evidence="9" type="ORF">EVAR_80375_1</name>
</gene>
<evidence type="ECO:0000313" key="10">
    <source>
        <dbReference type="Proteomes" id="UP000299102"/>
    </source>
</evidence>
<dbReference type="GO" id="GO:0005901">
    <property type="term" value="C:caveola"/>
    <property type="evidence" value="ECO:0007669"/>
    <property type="project" value="UniProtKB-SubCell"/>
</dbReference>
<sequence length="218" mass="24116">MRSRDWSRIGPPLEKTFAPSSTLVPSGGTVAFEDVPLPGSGYEPRPRVVRTSSRQCIACAHKAQQAGPGAPVLRAAPEMPNKPESVAEEALEDRDPNNLNQHLQIVWDDIIGEPEGARSPECAWWLSHGCFRHARNLCYTLLSVLLAPPLALLLGCGFACLAFETSHYVARFLSIEYVMRDIEYVMEDGLMEGSQVDHSRALPLKISYLLPDHLVNVR</sequence>
<comment type="subcellular location">
    <subcellularLocation>
        <location evidence="1 6">Cell membrane</location>
        <topology evidence="1 6">Peripheral membrane protein</topology>
    </subcellularLocation>
    <subcellularLocation>
        <location evidence="6">Golgi apparatus membrane</location>
        <topology evidence="6">Peripheral membrane protein</topology>
    </subcellularLocation>
    <subcellularLocation>
        <location evidence="6">Membrane</location>
        <location evidence="6">Caveola</location>
        <topology evidence="6">Peripheral membrane protein</topology>
    </subcellularLocation>
</comment>
<evidence type="ECO:0000256" key="7">
    <source>
        <dbReference type="SAM" id="MobiDB-lite"/>
    </source>
</evidence>
<comment type="function">
    <text evidence="6">May act as a scaffolding protein within caveolar membranes. Interacts directly with G-protein alpha subunits and can functionally regulate their activity.</text>
</comment>
<reference evidence="9 10" key="1">
    <citation type="journal article" date="2019" name="Commun. Biol.">
        <title>The bagworm genome reveals a unique fibroin gene that provides high tensile strength.</title>
        <authorList>
            <person name="Kono N."/>
            <person name="Nakamura H."/>
            <person name="Ohtoshi R."/>
            <person name="Tomita M."/>
            <person name="Numata K."/>
            <person name="Arakawa K."/>
        </authorList>
    </citation>
    <scope>NUCLEOTIDE SEQUENCE [LARGE SCALE GENOMIC DNA]</scope>
</reference>
<evidence type="ECO:0000256" key="2">
    <source>
        <dbReference type="ARBA" id="ARBA00010988"/>
    </source>
</evidence>
<evidence type="ECO:0000256" key="1">
    <source>
        <dbReference type="ARBA" id="ARBA00004202"/>
    </source>
</evidence>